<sequence>MLALGADKRMVILFARILSYADSAAEIPGWNYPREYFSMLASVSQRGAL</sequence>
<dbReference type="HOGENOM" id="CLU_3139697_0_0_6"/>
<evidence type="ECO:0000313" key="2">
    <source>
        <dbReference type="Proteomes" id="UP000024771"/>
    </source>
</evidence>
<dbReference type="PATRIC" id="fig|1395516.4.peg.2917"/>
<evidence type="ECO:0000313" key="1">
    <source>
        <dbReference type="EMBL" id="ETF07806.1"/>
    </source>
</evidence>
<gene>
    <name evidence="1" type="ORF">PMO01_14340</name>
</gene>
<reference evidence="1 2" key="1">
    <citation type="journal article" date="2014" name="Genome Announc.">
        <title>Draft Genome Sequence of Pseudomonas moraviensis R28-S.</title>
        <authorList>
            <person name="Hunter S.S."/>
            <person name="Yano H."/>
            <person name="Loftie-Eaton W."/>
            <person name="Hughes J."/>
            <person name="De Gelder L."/>
            <person name="Stragier P."/>
            <person name="De Vos P."/>
            <person name="Settles M.L."/>
            <person name="Top E.M."/>
        </authorList>
    </citation>
    <scope>NUCLEOTIDE SEQUENCE [LARGE SCALE GENOMIC DNA]</scope>
    <source>
        <strain evidence="2">R28</strain>
    </source>
</reference>
<organism evidence="1 2">
    <name type="scientific">Pseudomonas moraviensis R28-S</name>
    <dbReference type="NCBI Taxonomy" id="1395516"/>
    <lineage>
        <taxon>Bacteria</taxon>
        <taxon>Pseudomonadati</taxon>
        <taxon>Pseudomonadota</taxon>
        <taxon>Gammaproteobacteria</taxon>
        <taxon>Pseudomonadales</taxon>
        <taxon>Pseudomonadaceae</taxon>
        <taxon>Pseudomonas</taxon>
    </lineage>
</organism>
<accession>V8R6R2</accession>
<comment type="caution">
    <text evidence="1">The sequence shown here is derived from an EMBL/GenBank/DDBJ whole genome shotgun (WGS) entry which is preliminary data.</text>
</comment>
<dbReference type="Proteomes" id="UP000024771">
    <property type="component" value="Chromosome"/>
</dbReference>
<protein>
    <submittedName>
        <fullName evidence="1">Uncharacterized protein</fullName>
    </submittedName>
</protein>
<name>V8R6R2_9PSED</name>
<dbReference type="AlphaFoldDB" id="V8R6R2"/>
<proteinExistence type="predicted"/>
<dbReference type="EMBL" id="AYMZ01000006">
    <property type="protein sequence ID" value="ETF07806.1"/>
    <property type="molecule type" value="Genomic_DNA"/>
</dbReference>